<evidence type="ECO:0000256" key="1">
    <source>
        <dbReference type="SAM" id="SignalP"/>
    </source>
</evidence>
<reference evidence="2 3" key="1">
    <citation type="submission" date="2016-01" db="EMBL/GenBank/DDBJ databases">
        <title>The draft genome sequence of Aquimarina sp. RZW4-3-2.</title>
        <authorList>
            <person name="Wang Y."/>
        </authorList>
    </citation>
    <scope>NUCLEOTIDE SEQUENCE [LARGE SCALE GENOMIC DNA]</scope>
    <source>
        <strain evidence="2 3">RZW4-3-2</strain>
    </source>
</reference>
<dbReference type="Pfam" id="PF13557">
    <property type="entry name" value="Phenol_MetA_deg"/>
    <property type="match status" value="1"/>
</dbReference>
<protein>
    <recommendedName>
        <fullName evidence="4">Transporter</fullName>
    </recommendedName>
</protein>
<proteinExistence type="predicted"/>
<evidence type="ECO:0000313" key="3">
    <source>
        <dbReference type="Proteomes" id="UP000076715"/>
    </source>
</evidence>
<gene>
    <name evidence="2" type="ORF">AWE51_19335</name>
</gene>
<name>A0A162WML2_9FLAO</name>
<dbReference type="Proteomes" id="UP000076715">
    <property type="component" value="Unassembled WGS sequence"/>
</dbReference>
<feature type="signal peptide" evidence="1">
    <location>
        <begin position="1"/>
        <end position="24"/>
    </location>
</feature>
<comment type="caution">
    <text evidence="2">The sequence shown here is derived from an EMBL/GenBank/DDBJ whole genome shotgun (WGS) entry which is preliminary data.</text>
</comment>
<keyword evidence="1" id="KW-0732">Signal</keyword>
<dbReference type="AlphaFoldDB" id="A0A162WML2"/>
<organism evidence="2 3">
    <name type="scientific">Aquimarina aggregata</name>
    <dbReference type="NCBI Taxonomy" id="1642818"/>
    <lineage>
        <taxon>Bacteria</taxon>
        <taxon>Pseudomonadati</taxon>
        <taxon>Bacteroidota</taxon>
        <taxon>Flavobacteriia</taxon>
        <taxon>Flavobacteriales</taxon>
        <taxon>Flavobacteriaceae</taxon>
        <taxon>Aquimarina</taxon>
    </lineage>
</organism>
<dbReference type="STRING" id="1642818.AWE51_19335"/>
<accession>A0A162WML2</accession>
<keyword evidence="3" id="KW-1185">Reference proteome</keyword>
<evidence type="ECO:0000313" key="2">
    <source>
        <dbReference type="EMBL" id="KZS38193.1"/>
    </source>
</evidence>
<feature type="chain" id="PRO_5007840633" description="Transporter" evidence="1">
    <location>
        <begin position="25"/>
        <end position="301"/>
    </location>
</feature>
<dbReference type="EMBL" id="LQRT01000060">
    <property type="protein sequence ID" value="KZS38193.1"/>
    <property type="molecule type" value="Genomic_DNA"/>
</dbReference>
<sequence>MITISTPKKMILLLLLVSVSSLSAQTILNGFFPKQNDLTIASSYSFKSYDNFYMGESLSQANPANMGTISSSILSLYGEYGFLDWLSTTVTVPYVSVRNENEIADPILGSSEIEGVQDLSLFFKAKVLEKEFDNAAKLSLGGATGITLPIGGYEEAGILSIGSGATAYDGCGFVQFSTPSNLFIEIQAAYSLRSSSDFDIPNAMLYSAKLGYYNKWFYAHAKVGVQNSLSGLDIGTQEFIDAGGANVLSETEVDYTNLNLDLYVPVYKNNFGISTGYAVNMDGRNYDRASSFSLGLVYKTN</sequence>
<dbReference type="InterPro" id="IPR025737">
    <property type="entry name" value="FApF"/>
</dbReference>
<evidence type="ECO:0008006" key="4">
    <source>
        <dbReference type="Google" id="ProtNLM"/>
    </source>
</evidence>